<protein>
    <submittedName>
        <fullName evidence="5">Lytic transglycosylase domain-containing protein</fullName>
    </submittedName>
</protein>
<dbReference type="PANTHER" id="PTHR37423:SF2">
    <property type="entry name" value="MEMBRANE-BOUND LYTIC MUREIN TRANSGLYCOSYLASE C"/>
    <property type="match status" value="1"/>
</dbReference>
<evidence type="ECO:0000259" key="4">
    <source>
        <dbReference type="Pfam" id="PF01464"/>
    </source>
</evidence>
<dbReference type="CDD" id="cd00254">
    <property type="entry name" value="LT-like"/>
    <property type="match status" value="1"/>
</dbReference>
<keyword evidence="3" id="KW-0732">Signal</keyword>
<dbReference type="RefSeq" id="WP_282210437.1">
    <property type="nucleotide sequence ID" value="NZ_CP118247.1"/>
</dbReference>
<comment type="similarity">
    <text evidence="1">Belongs to the transglycosylase Slt family.</text>
</comment>
<evidence type="ECO:0000256" key="2">
    <source>
        <dbReference type="ARBA" id="ARBA00009387"/>
    </source>
</evidence>
<proteinExistence type="inferred from homology"/>
<organism evidence="5 6">
    <name type="scientific">Devosia rhodophyticola</name>
    <dbReference type="NCBI Taxonomy" id="3026423"/>
    <lineage>
        <taxon>Bacteria</taxon>
        <taxon>Pseudomonadati</taxon>
        <taxon>Pseudomonadota</taxon>
        <taxon>Alphaproteobacteria</taxon>
        <taxon>Hyphomicrobiales</taxon>
        <taxon>Devosiaceae</taxon>
        <taxon>Devosia</taxon>
    </lineage>
</organism>
<evidence type="ECO:0000313" key="5">
    <source>
        <dbReference type="EMBL" id="WDR04918.1"/>
    </source>
</evidence>
<evidence type="ECO:0000256" key="1">
    <source>
        <dbReference type="ARBA" id="ARBA00007734"/>
    </source>
</evidence>
<comment type="similarity">
    <text evidence="2">Belongs to the virb1 family.</text>
</comment>
<evidence type="ECO:0000256" key="3">
    <source>
        <dbReference type="SAM" id="SignalP"/>
    </source>
</evidence>
<dbReference type="SUPFAM" id="SSF53955">
    <property type="entry name" value="Lysozyme-like"/>
    <property type="match status" value="1"/>
</dbReference>
<dbReference type="EMBL" id="CP118247">
    <property type="protein sequence ID" value="WDR04918.1"/>
    <property type="molecule type" value="Genomic_DNA"/>
</dbReference>
<evidence type="ECO:0000313" key="6">
    <source>
        <dbReference type="Proteomes" id="UP001222118"/>
    </source>
</evidence>
<feature type="chain" id="PRO_5046094397" evidence="3">
    <location>
        <begin position="25"/>
        <end position="304"/>
    </location>
</feature>
<name>A0ABY7YUY4_9HYPH</name>
<dbReference type="InterPro" id="IPR023346">
    <property type="entry name" value="Lysozyme-like_dom_sf"/>
</dbReference>
<sequence>MRHLSIWLIVPSFFLALLSAPLIAAEPIGAPGSFCSNVNGDKLCIGQANYTADVCALIAALADHWQLPNAFLARLIWQESRFDPSAVSPAGAEGIAQFMPGTARIRRLHNTFDPAESLAISAQYLAELNQKFGNLGLAAAAYNAGENRITRAVTAVGHVPAETRQYVFIITGQSVDYWFDKQPAPVNFALHPTERFNQSCIEMAKAAPLIELSPDSARWQPWGVLLAQNFSRKLASDRFTRTKRAHAKVLGNEPMLLISVRNPSFGRRTRYSAMVGKQTRAEAQELCARLMSSGGNCIVQKNGR</sequence>
<reference evidence="5 6" key="1">
    <citation type="submission" date="2023-02" db="EMBL/GenBank/DDBJ databases">
        <title>Devosia chondri sp. nov., isolated from the phycosphere of marine algae.</title>
        <authorList>
            <person name="Kim J.M."/>
            <person name="Lee J.K."/>
            <person name="Choi B.J."/>
            <person name="Bayburt H."/>
            <person name="Jeon C.O."/>
        </authorList>
    </citation>
    <scope>NUCLEOTIDE SEQUENCE [LARGE SCALE GENOMIC DNA]</scope>
    <source>
        <strain evidence="5 6">G2-5</strain>
    </source>
</reference>
<dbReference type="InterPro" id="IPR008258">
    <property type="entry name" value="Transglycosylase_SLT_dom_1"/>
</dbReference>
<feature type="domain" description="Transglycosylase SLT" evidence="4">
    <location>
        <begin position="58"/>
        <end position="159"/>
    </location>
</feature>
<dbReference type="Proteomes" id="UP001222118">
    <property type="component" value="Chromosome"/>
</dbReference>
<gene>
    <name evidence="5" type="ORF">PSQ90_11460</name>
</gene>
<dbReference type="Pfam" id="PF01464">
    <property type="entry name" value="SLT"/>
    <property type="match status" value="1"/>
</dbReference>
<accession>A0ABY7YUY4</accession>
<dbReference type="Gene3D" id="1.10.530.10">
    <property type="match status" value="1"/>
</dbReference>
<keyword evidence="6" id="KW-1185">Reference proteome</keyword>
<feature type="signal peptide" evidence="3">
    <location>
        <begin position="1"/>
        <end position="24"/>
    </location>
</feature>
<dbReference type="PANTHER" id="PTHR37423">
    <property type="entry name" value="SOLUBLE LYTIC MUREIN TRANSGLYCOSYLASE-RELATED"/>
    <property type="match status" value="1"/>
</dbReference>